<evidence type="ECO:0000256" key="10">
    <source>
        <dbReference type="ARBA" id="ARBA00061239"/>
    </source>
</evidence>
<evidence type="ECO:0000256" key="5">
    <source>
        <dbReference type="ARBA" id="ARBA00022741"/>
    </source>
</evidence>
<dbReference type="GO" id="GO:0018169">
    <property type="term" value="F:ribosomal S6-glutamic acid ligase activity"/>
    <property type="evidence" value="ECO:0007669"/>
    <property type="project" value="TreeGrafter"/>
</dbReference>
<comment type="cofactor">
    <cofactor evidence="2">
        <name>Mg(2+)</name>
        <dbReference type="ChEBI" id="CHEBI:18420"/>
    </cofactor>
</comment>
<dbReference type="GO" id="GO:0009432">
    <property type="term" value="P:SOS response"/>
    <property type="evidence" value="ECO:0007669"/>
    <property type="project" value="TreeGrafter"/>
</dbReference>
<evidence type="ECO:0000256" key="7">
    <source>
        <dbReference type="ARBA" id="ARBA00022842"/>
    </source>
</evidence>
<keyword evidence="9" id="KW-0464">Manganese</keyword>
<evidence type="ECO:0000256" key="12">
    <source>
        <dbReference type="PROSITE-ProRule" id="PRU00409"/>
    </source>
</evidence>
<dbReference type="PATRIC" id="fig|86105.3.peg.1109"/>
<dbReference type="PANTHER" id="PTHR21621">
    <property type="entry name" value="RIBOSOMAL PROTEIN S6 MODIFICATION PROTEIN"/>
    <property type="match status" value="1"/>
</dbReference>
<protein>
    <recommendedName>
        <fullName evidence="11">Probable alpha-L-glutamate ligase</fullName>
    </recommendedName>
</protein>
<dbReference type="Gene3D" id="3.40.50.20">
    <property type="match status" value="1"/>
</dbReference>
<dbReference type="GO" id="GO:0006412">
    <property type="term" value="P:translation"/>
    <property type="evidence" value="ECO:0007669"/>
    <property type="project" value="UniProtKB-KW"/>
</dbReference>
<dbReference type="PROSITE" id="PS50975">
    <property type="entry name" value="ATP_GRASP"/>
    <property type="match status" value="1"/>
</dbReference>
<keyword evidence="7" id="KW-0460">Magnesium</keyword>
<dbReference type="InterPro" id="IPR004666">
    <property type="entry name" value="Rp_bS6_RimK/Lys_biosynth_LsyX"/>
</dbReference>
<accession>A0A0C1QY30</accession>
<reference evidence="14 15" key="1">
    <citation type="submission" date="2014-11" db="EMBL/GenBank/DDBJ databases">
        <title>A Rickettsiales Symbiont of Amoebae With Ancient Features.</title>
        <authorList>
            <person name="Schulz F."/>
            <person name="Martijn J."/>
            <person name="Wascher F."/>
            <person name="Kostanjsek R."/>
            <person name="Ettema T.J."/>
            <person name="Horn M."/>
        </authorList>
    </citation>
    <scope>NUCLEOTIDE SEQUENCE [LARGE SCALE GENOMIC DNA]</scope>
    <source>
        <strain evidence="14 15">UWC36</strain>
    </source>
</reference>
<evidence type="ECO:0000256" key="4">
    <source>
        <dbReference type="ARBA" id="ARBA00022723"/>
    </source>
</evidence>
<dbReference type="Gene3D" id="3.30.1490.20">
    <property type="entry name" value="ATP-grasp fold, A domain"/>
    <property type="match status" value="1"/>
</dbReference>
<dbReference type="GO" id="GO:0046872">
    <property type="term" value="F:metal ion binding"/>
    <property type="evidence" value="ECO:0007669"/>
    <property type="project" value="UniProtKB-KW"/>
</dbReference>
<evidence type="ECO:0000256" key="6">
    <source>
        <dbReference type="ARBA" id="ARBA00022840"/>
    </source>
</evidence>
<organism evidence="14 15">
    <name type="scientific">Candidatus Jidaibacter acanthamoebae</name>
    <dbReference type="NCBI Taxonomy" id="86105"/>
    <lineage>
        <taxon>Bacteria</taxon>
        <taxon>Pseudomonadati</taxon>
        <taxon>Pseudomonadota</taxon>
        <taxon>Alphaproteobacteria</taxon>
        <taxon>Rickettsiales</taxon>
        <taxon>Candidatus Midichloriaceae</taxon>
        <taxon>Candidatus Jidaibacter</taxon>
    </lineage>
</organism>
<keyword evidence="15" id="KW-1185">Reference proteome</keyword>
<name>A0A0C1QY30_9RICK</name>
<evidence type="ECO:0000256" key="8">
    <source>
        <dbReference type="ARBA" id="ARBA00022917"/>
    </source>
</evidence>
<dbReference type="Pfam" id="PF08443">
    <property type="entry name" value="RimK"/>
    <property type="match status" value="1"/>
</dbReference>
<dbReference type="EMBL" id="JSWE01000124">
    <property type="protein sequence ID" value="KIE04945.1"/>
    <property type="molecule type" value="Genomic_DNA"/>
</dbReference>
<keyword evidence="8" id="KW-0648">Protein biosynthesis</keyword>
<evidence type="ECO:0000259" key="13">
    <source>
        <dbReference type="PROSITE" id="PS50975"/>
    </source>
</evidence>
<dbReference type="GO" id="GO:0005524">
    <property type="term" value="F:ATP binding"/>
    <property type="evidence" value="ECO:0007669"/>
    <property type="project" value="UniProtKB-UniRule"/>
</dbReference>
<comment type="cofactor">
    <cofactor evidence="1">
        <name>Mn(2+)</name>
        <dbReference type="ChEBI" id="CHEBI:29035"/>
    </cofactor>
</comment>
<dbReference type="Gene3D" id="3.30.470.20">
    <property type="entry name" value="ATP-grasp fold, B domain"/>
    <property type="match status" value="1"/>
</dbReference>
<dbReference type="InterPro" id="IPR011761">
    <property type="entry name" value="ATP-grasp"/>
</dbReference>
<evidence type="ECO:0000256" key="11">
    <source>
        <dbReference type="ARBA" id="ARBA00072141"/>
    </source>
</evidence>
<keyword evidence="5 12" id="KW-0547">Nucleotide-binding</keyword>
<dbReference type="InterPro" id="IPR013651">
    <property type="entry name" value="ATP-grasp_RimK-type"/>
</dbReference>
<dbReference type="AlphaFoldDB" id="A0A0C1QY30"/>
<dbReference type="GO" id="GO:0005737">
    <property type="term" value="C:cytoplasm"/>
    <property type="evidence" value="ECO:0007669"/>
    <property type="project" value="TreeGrafter"/>
</dbReference>
<dbReference type="PANTHER" id="PTHR21621:SF7">
    <property type="entry name" value="RIBOSOMAL PROTEIN BS6--L-GLUTAMATE LIGASE"/>
    <property type="match status" value="1"/>
</dbReference>
<dbReference type="Gene3D" id="2.40.70.10">
    <property type="entry name" value="Acid Proteases"/>
    <property type="match status" value="1"/>
</dbReference>
<evidence type="ECO:0000256" key="9">
    <source>
        <dbReference type="ARBA" id="ARBA00023211"/>
    </source>
</evidence>
<dbReference type="SUPFAM" id="SSF56059">
    <property type="entry name" value="Glutathione synthetase ATP-binding domain-like"/>
    <property type="match status" value="1"/>
</dbReference>
<keyword evidence="3" id="KW-0436">Ligase</keyword>
<keyword evidence="4" id="KW-0479">Metal-binding</keyword>
<dbReference type="InterPro" id="IPR008503">
    <property type="entry name" value="Asp_endopeptidase"/>
</dbReference>
<dbReference type="NCBIfam" id="NF007764">
    <property type="entry name" value="PRK10446.1"/>
    <property type="match status" value="1"/>
</dbReference>
<proteinExistence type="inferred from homology"/>
<dbReference type="FunFam" id="3.30.470.20:FF:000058">
    <property type="entry name" value="Alpha-aminoadipate--LysW ligase LysX protein"/>
    <property type="match status" value="1"/>
</dbReference>
<dbReference type="InterPro" id="IPR013815">
    <property type="entry name" value="ATP_grasp_subdomain_1"/>
</dbReference>
<feature type="domain" description="ATP-grasp" evidence="13">
    <location>
        <begin position="266"/>
        <end position="449"/>
    </location>
</feature>
<gene>
    <name evidence="14" type="primary">rimK_2</name>
    <name evidence="14" type="ORF">NF27_EY00410</name>
</gene>
<evidence type="ECO:0000256" key="2">
    <source>
        <dbReference type="ARBA" id="ARBA00001946"/>
    </source>
</evidence>
<comment type="caution">
    <text evidence="14">The sequence shown here is derived from an EMBL/GenBank/DDBJ whole genome shotgun (WGS) entry which is preliminary data.</text>
</comment>
<dbReference type="InterPro" id="IPR041107">
    <property type="entry name" value="Rimk_N"/>
</dbReference>
<dbReference type="FunFam" id="3.30.1490.20:FF:000005">
    <property type="entry name" value="Probable alpha-L-glutamate ligase 1"/>
    <property type="match status" value="1"/>
</dbReference>
<dbReference type="SUPFAM" id="SSF50630">
    <property type="entry name" value="Acid proteases"/>
    <property type="match status" value="1"/>
</dbReference>
<dbReference type="InterPro" id="IPR021109">
    <property type="entry name" value="Peptidase_aspartic_dom_sf"/>
</dbReference>
<dbReference type="Proteomes" id="UP000031258">
    <property type="component" value="Unassembled WGS sequence"/>
</dbReference>
<comment type="similarity">
    <text evidence="10">In the C-terminal section; belongs to the RimK family.</text>
</comment>
<evidence type="ECO:0000313" key="15">
    <source>
        <dbReference type="Proteomes" id="UP000031258"/>
    </source>
</evidence>
<dbReference type="STRING" id="86105.NF27_EY00410"/>
<keyword evidence="6 12" id="KW-0067">ATP-binding</keyword>
<dbReference type="Pfam" id="PF05618">
    <property type="entry name" value="Zn_protease"/>
    <property type="match status" value="1"/>
</dbReference>
<evidence type="ECO:0000256" key="1">
    <source>
        <dbReference type="ARBA" id="ARBA00001936"/>
    </source>
</evidence>
<dbReference type="NCBIfam" id="TIGR00768">
    <property type="entry name" value="rimK_fam"/>
    <property type="match status" value="1"/>
</dbReference>
<evidence type="ECO:0000313" key="14">
    <source>
        <dbReference type="EMBL" id="KIE04945.1"/>
    </source>
</evidence>
<sequence>MTEKFIIGSEEWCSLPELGLPAVKIRVDSGAKTSALHAFNIHCYDEGGKAYAKFDVHPIQNNRKIIHRCIAPVVDRRVVRSSNGEVEKRVVVVTPIKLGDQVWDIEITLTNRDSMGYRMLLGREAMQNKVLVDPDAVFIVSDISGKEARNLYKLHVSKKASLNIVLLASDPDLYSNRRIMEAGELRGHNMKFINVRHCYMNISANEPTVCYRGGEILKSIDAVIPRLRPSTTFYGCAVTRQFQASGAFSLNEAVAITRSRDKLRSLQMLADKGINMPITGFANSPEDTKHLIKTVGGAPLIVKLLEGTQGVGVVLAETNKAAESVINAFKSLKVNILVQEYIKEAKGKDIRCFVIDGKVVGAMQRVAADDEFRANLHLGGVAAPVKLTPEEKKMAISAAKILGLKVAGVDIIRSDTGPKVLEVNSSPGLEGIESVSGEDIAGSMIESIERHVLGKE</sequence>
<dbReference type="OrthoDB" id="3865600at2"/>
<evidence type="ECO:0000256" key="3">
    <source>
        <dbReference type="ARBA" id="ARBA00022598"/>
    </source>
</evidence>
<dbReference type="Pfam" id="PF18030">
    <property type="entry name" value="Rimk_N"/>
    <property type="match status" value="1"/>
</dbReference>